<gene>
    <name evidence="1" type="ORF">COY88_02355</name>
</gene>
<dbReference type="Proteomes" id="UP000230344">
    <property type="component" value="Unassembled WGS sequence"/>
</dbReference>
<dbReference type="EMBL" id="PFLH01000039">
    <property type="protein sequence ID" value="PIY71056.1"/>
    <property type="molecule type" value="Genomic_DNA"/>
</dbReference>
<dbReference type="AlphaFoldDB" id="A0A2M7QGH4"/>
<name>A0A2M7QGH4_9BACT</name>
<comment type="caution">
    <text evidence="1">The sequence shown here is derived from an EMBL/GenBank/DDBJ whole genome shotgun (WGS) entry which is preliminary data.</text>
</comment>
<proteinExistence type="predicted"/>
<reference evidence="2" key="1">
    <citation type="submission" date="2017-09" db="EMBL/GenBank/DDBJ databases">
        <title>Depth-based differentiation of microbial function through sediment-hosted aquifers and enrichment of novel symbionts in the deep terrestrial subsurface.</title>
        <authorList>
            <person name="Probst A.J."/>
            <person name="Ladd B."/>
            <person name="Jarett J.K."/>
            <person name="Geller-Mcgrath D.E."/>
            <person name="Sieber C.M.K."/>
            <person name="Emerson J.B."/>
            <person name="Anantharaman K."/>
            <person name="Thomas B.C."/>
            <person name="Malmstrom R."/>
            <person name="Stieglmeier M."/>
            <person name="Klingl A."/>
            <person name="Woyke T."/>
            <person name="Ryan C.M."/>
            <person name="Banfield J.F."/>
        </authorList>
    </citation>
    <scope>NUCLEOTIDE SEQUENCE [LARGE SCALE GENOMIC DNA]</scope>
</reference>
<evidence type="ECO:0000313" key="1">
    <source>
        <dbReference type="EMBL" id="PIY71056.1"/>
    </source>
</evidence>
<organism evidence="1 2">
    <name type="scientific">Candidatus Roizmanbacteria bacterium CG_4_10_14_0_8_um_filter_35_28</name>
    <dbReference type="NCBI Taxonomy" id="1974827"/>
    <lineage>
        <taxon>Bacteria</taxon>
        <taxon>Candidatus Roizmaniibacteriota</taxon>
    </lineage>
</organism>
<evidence type="ECO:0000313" key="2">
    <source>
        <dbReference type="Proteomes" id="UP000230344"/>
    </source>
</evidence>
<sequence>MIGERDNGHRVKEGSSVVKRHADELDLTTDYEVAVNTTVREYGNARGIGHRLPAGTHFLLTDADGYRVMWADNDMVISIRNRQIIPIKRPDKEWVTLGK</sequence>
<protein>
    <submittedName>
        <fullName evidence="1">Uncharacterized protein</fullName>
    </submittedName>
</protein>
<accession>A0A2M7QGH4</accession>